<gene>
    <name evidence="1" type="ORF">CEXT_381691</name>
</gene>
<evidence type="ECO:0000313" key="1">
    <source>
        <dbReference type="EMBL" id="GIY80860.1"/>
    </source>
</evidence>
<name>A0AAV4WDI0_CAEEX</name>
<sequence length="264" mass="29156">MKYGVTEAGLFDGSAADSLGVYFIEMFFAGSSEARWEEELFKRFLLLSVGHGSQAALSPSMRKDIMPSECIPNVCKTNLQYDLWSTFPLPSPLPALAFPDSWCAPLGYSKGVGFCVLLIWRQNYAVKYGVTEAGLVDGSAADSLAGIRFNASAVQTWPKSLSFPTREEGLLKDFCFSVAALSPSVRKDIMPSECIPNVCKTNLQYDLWSTLSSSIPPLPLLRFRIRGGMKQKWILSFFFFSVPPSCIEKELVSVCCSFGDKTLQ</sequence>
<protein>
    <submittedName>
        <fullName evidence="1">Uncharacterized protein</fullName>
    </submittedName>
</protein>
<keyword evidence="2" id="KW-1185">Reference proteome</keyword>
<accession>A0AAV4WDI0</accession>
<dbReference type="Proteomes" id="UP001054945">
    <property type="component" value="Unassembled WGS sequence"/>
</dbReference>
<dbReference type="AlphaFoldDB" id="A0AAV4WDI0"/>
<comment type="caution">
    <text evidence="1">The sequence shown here is derived from an EMBL/GenBank/DDBJ whole genome shotgun (WGS) entry which is preliminary data.</text>
</comment>
<reference evidence="1 2" key="1">
    <citation type="submission" date="2021-06" db="EMBL/GenBank/DDBJ databases">
        <title>Caerostris extrusa draft genome.</title>
        <authorList>
            <person name="Kono N."/>
            <person name="Arakawa K."/>
        </authorList>
    </citation>
    <scope>NUCLEOTIDE SEQUENCE [LARGE SCALE GENOMIC DNA]</scope>
</reference>
<evidence type="ECO:0000313" key="2">
    <source>
        <dbReference type="Proteomes" id="UP001054945"/>
    </source>
</evidence>
<proteinExistence type="predicted"/>
<dbReference type="EMBL" id="BPLR01016058">
    <property type="protein sequence ID" value="GIY80860.1"/>
    <property type="molecule type" value="Genomic_DNA"/>
</dbReference>
<organism evidence="1 2">
    <name type="scientific">Caerostris extrusa</name>
    <name type="common">Bark spider</name>
    <name type="synonym">Caerostris bankana</name>
    <dbReference type="NCBI Taxonomy" id="172846"/>
    <lineage>
        <taxon>Eukaryota</taxon>
        <taxon>Metazoa</taxon>
        <taxon>Ecdysozoa</taxon>
        <taxon>Arthropoda</taxon>
        <taxon>Chelicerata</taxon>
        <taxon>Arachnida</taxon>
        <taxon>Araneae</taxon>
        <taxon>Araneomorphae</taxon>
        <taxon>Entelegynae</taxon>
        <taxon>Araneoidea</taxon>
        <taxon>Araneidae</taxon>
        <taxon>Caerostris</taxon>
    </lineage>
</organism>